<protein>
    <submittedName>
        <fullName evidence="1">Uncharacterized protein</fullName>
    </submittedName>
</protein>
<name>A0A7J7HSV3_CAMSI</name>
<keyword evidence="2" id="KW-1185">Reference proteome</keyword>
<evidence type="ECO:0000313" key="1">
    <source>
        <dbReference type="EMBL" id="KAF5955933.1"/>
    </source>
</evidence>
<evidence type="ECO:0000313" key="2">
    <source>
        <dbReference type="Proteomes" id="UP000593564"/>
    </source>
</evidence>
<dbReference type="Proteomes" id="UP000593564">
    <property type="component" value="Unassembled WGS sequence"/>
</dbReference>
<dbReference type="AlphaFoldDB" id="A0A7J7HSV3"/>
<organism evidence="1 2">
    <name type="scientific">Camellia sinensis</name>
    <name type="common">Tea plant</name>
    <name type="synonym">Thea sinensis</name>
    <dbReference type="NCBI Taxonomy" id="4442"/>
    <lineage>
        <taxon>Eukaryota</taxon>
        <taxon>Viridiplantae</taxon>
        <taxon>Streptophyta</taxon>
        <taxon>Embryophyta</taxon>
        <taxon>Tracheophyta</taxon>
        <taxon>Spermatophyta</taxon>
        <taxon>Magnoliopsida</taxon>
        <taxon>eudicotyledons</taxon>
        <taxon>Gunneridae</taxon>
        <taxon>Pentapetalae</taxon>
        <taxon>asterids</taxon>
        <taxon>Ericales</taxon>
        <taxon>Theaceae</taxon>
        <taxon>Camellia</taxon>
    </lineage>
</organism>
<proteinExistence type="predicted"/>
<comment type="caution">
    <text evidence="1">The sequence shown here is derived from an EMBL/GenBank/DDBJ whole genome shotgun (WGS) entry which is preliminary data.</text>
</comment>
<sequence>MESGLGICEHINSLRERQPRGNLENLATARGHSPWNSLLDSPSLNTEVDVMEVVKWTRLLLALVPRTVLDLLNPSGR</sequence>
<reference evidence="2" key="1">
    <citation type="journal article" date="2020" name="Nat. Commun.">
        <title>Genome assembly of wild tea tree DASZ reveals pedigree and selection history of tea varieties.</title>
        <authorList>
            <person name="Zhang W."/>
            <person name="Zhang Y."/>
            <person name="Qiu H."/>
            <person name="Guo Y."/>
            <person name="Wan H."/>
            <person name="Zhang X."/>
            <person name="Scossa F."/>
            <person name="Alseekh S."/>
            <person name="Zhang Q."/>
            <person name="Wang P."/>
            <person name="Xu L."/>
            <person name="Schmidt M.H."/>
            <person name="Jia X."/>
            <person name="Li D."/>
            <person name="Zhu A."/>
            <person name="Guo F."/>
            <person name="Chen W."/>
            <person name="Ni D."/>
            <person name="Usadel B."/>
            <person name="Fernie A.R."/>
            <person name="Wen W."/>
        </authorList>
    </citation>
    <scope>NUCLEOTIDE SEQUENCE [LARGE SCALE GENOMIC DNA]</scope>
    <source>
        <strain evidence="2">cv. G240</strain>
    </source>
</reference>
<dbReference type="EMBL" id="JACBKZ010000003">
    <property type="protein sequence ID" value="KAF5955933.1"/>
    <property type="molecule type" value="Genomic_DNA"/>
</dbReference>
<gene>
    <name evidence="1" type="ORF">HYC85_008789</name>
</gene>
<reference evidence="1 2" key="2">
    <citation type="submission" date="2020-07" db="EMBL/GenBank/DDBJ databases">
        <title>Genome assembly of wild tea tree DASZ reveals pedigree and selection history of tea varieties.</title>
        <authorList>
            <person name="Zhang W."/>
        </authorList>
    </citation>
    <scope>NUCLEOTIDE SEQUENCE [LARGE SCALE GENOMIC DNA]</scope>
    <source>
        <strain evidence="2">cv. G240</strain>
        <tissue evidence="1">Leaf</tissue>
    </source>
</reference>
<accession>A0A7J7HSV3</accession>